<dbReference type="InterPro" id="IPR007110">
    <property type="entry name" value="Ig-like_dom"/>
</dbReference>
<dbReference type="Ensembl" id="ENSKMAT00000022657.1">
    <property type="protein sequence ID" value="ENSKMAP00000022372.1"/>
    <property type="gene ID" value="ENSKMAG00000016607.1"/>
</dbReference>
<dbReference type="PANTHER" id="PTHR23268:SF102">
    <property type="entry name" value="IMMUNOGLOBULIN V-SET DOMAIN-CONTAINING PROTEIN"/>
    <property type="match status" value="1"/>
</dbReference>
<dbReference type="SMART" id="SM00406">
    <property type="entry name" value="IGv"/>
    <property type="match status" value="1"/>
</dbReference>
<evidence type="ECO:0000313" key="4">
    <source>
        <dbReference type="Ensembl" id="ENSKMAP00000022372.1"/>
    </source>
</evidence>
<dbReference type="Gene3D" id="2.60.40.10">
    <property type="entry name" value="Immunoglobulins"/>
    <property type="match status" value="1"/>
</dbReference>
<reference evidence="4" key="1">
    <citation type="submission" date="2025-08" db="UniProtKB">
        <authorList>
            <consortium name="Ensembl"/>
        </authorList>
    </citation>
    <scope>IDENTIFICATION</scope>
</reference>
<dbReference type="SUPFAM" id="SSF48726">
    <property type="entry name" value="Immunoglobulin"/>
    <property type="match status" value="1"/>
</dbReference>
<organism evidence="4 5">
    <name type="scientific">Kryptolebias marmoratus</name>
    <name type="common">Mangrove killifish</name>
    <name type="synonym">Rivulus marmoratus</name>
    <dbReference type="NCBI Taxonomy" id="37003"/>
    <lineage>
        <taxon>Eukaryota</taxon>
        <taxon>Metazoa</taxon>
        <taxon>Chordata</taxon>
        <taxon>Craniata</taxon>
        <taxon>Vertebrata</taxon>
        <taxon>Euteleostomi</taxon>
        <taxon>Actinopterygii</taxon>
        <taxon>Neopterygii</taxon>
        <taxon>Teleostei</taxon>
        <taxon>Neoteleostei</taxon>
        <taxon>Acanthomorphata</taxon>
        <taxon>Ovalentaria</taxon>
        <taxon>Atherinomorphae</taxon>
        <taxon>Cyprinodontiformes</taxon>
        <taxon>Rivulidae</taxon>
        <taxon>Kryptolebias</taxon>
    </lineage>
</organism>
<name>A0A3Q3GFD8_KRYMA</name>
<evidence type="ECO:0000259" key="3">
    <source>
        <dbReference type="PROSITE" id="PS50835"/>
    </source>
</evidence>
<protein>
    <recommendedName>
        <fullName evidence="3">Ig-like domain-containing protein</fullName>
    </recommendedName>
</protein>
<keyword evidence="2" id="KW-0391">Immunity</keyword>
<dbReference type="PROSITE" id="PS50835">
    <property type="entry name" value="IG_LIKE"/>
    <property type="match status" value="1"/>
</dbReference>
<dbReference type="AlphaFoldDB" id="A0A3Q3GFD8"/>
<dbReference type="PANTHER" id="PTHR23268">
    <property type="entry name" value="T-CELL RECEPTOR BETA CHAIN"/>
    <property type="match status" value="1"/>
</dbReference>
<dbReference type="Pfam" id="PF07686">
    <property type="entry name" value="V-set"/>
    <property type="match status" value="1"/>
</dbReference>
<dbReference type="GO" id="GO:0007166">
    <property type="term" value="P:cell surface receptor signaling pathway"/>
    <property type="evidence" value="ECO:0007669"/>
    <property type="project" value="TreeGrafter"/>
</dbReference>
<dbReference type="STRING" id="37003.ENSKMAP00000022372"/>
<sequence length="158" mass="17893">MKFLLVTWVSTLTPLKFPFLTPGSRLFPIVLFCYSLTGCVDGSDVTQTPMLWKYKGHNATMECSHTKDSTYRQMYWYQQLPGKTMKQIVFTTSFSSHQYEEGFTEDKFPAEKKDAPTGSLTVKELQPEDSGVYFCAVSQHSDAGDLKSCTKTQLLVSQ</sequence>
<dbReference type="InterPro" id="IPR036179">
    <property type="entry name" value="Ig-like_dom_sf"/>
</dbReference>
<proteinExistence type="predicted"/>
<dbReference type="GO" id="GO:0005886">
    <property type="term" value="C:plasma membrane"/>
    <property type="evidence" value="ECO:0007669"/>
    <property type="project" value="TreeGrafter"/>
</dbReference>
<evidence type="ECO:0000256" key="2">
    <source>
        <dbReference type="ARBA" id="ARBA00022859"/>
    </source>
</evidence>
<dbReference type="InterPro" id="IPR013783">
    <property type="entry name" value="Ig-like_fold"/>
</dbReference>
<dbReference type="InterPro" id="IPR050413">
    <property type="entry name" value="TCR_beta_variable"/>
</dbReference>
<dbReference type="InterPro" id="IPR003599">
    <property type="entry name" value="Ig_sub"/>
</dbReference>
<feature type="domain" description="Ig-like" evidence="3">
    <location>
        <begin position="55"/>
        <end position="152"/>
    </location>
</feature>
<evidence type="ECO:0000256" key="1">
    <source>
        <dbReference type="ARBA" id="ARBA00022729"/>
    </source>
</evidence>
<keyword evidence="5" id="KW-1185">Reference proteome</keyword>
<dbReference type="SMART" id="SM00409">
    <property type="entry name" value="IG"/>
    <property type="match status" value="1"/>
</dbReference>
<dbReference type="Proteomes" id="UP000264800">
    <property type="component" value="Unplaced"/>
</dbReference>
<evidence type="ECO:0000313" key="5">
    <source>
        <dbReference type="Proteomes" id="UP000264800"/>
    </source>
</evidence>
<dbReference type="GeneTree" id="ENSGT00730000111153"/>
<reference evidence="4" key="2">
    <citation type="submission" date="2025-09" db="UniProtKB">
        <authorList>
            <consortium name="Ensembl"/>
        </authorList>
    </citation>
    <scope>IDENTIFICATION</scope>
</reference>
<dbReference type="GO" id="GO:0002376">
    <property type="term" value="P:immune system process"/>
    <property type="evidence" value="ECO:0007669"/>
    <property type="project" value="UniProtKB-KW"/>
</dbReference>
<accession>A0A3Q3GFD8</accession>
<dbReference type="InterPro" id="IPR013106">
    <property type="entry name" value="Ig_V-set"/>
</dbReference>
<keyword evidence="1" id="KW-0732">Signal</keyword>
<dbReference type="OMA" id="NMKQIVF"/>